<dbReference type="Proteomes" id="UP000005239">
    <property type="component" value="Unassembled WGS sequence"/>
</dbReference>
<reference evidence="1" key="2">
    <citation type="submission" date="2022-06" db="UniProtKB">
        <authorList>
            <consortium name="EnsemblMetazoa"/>
        </authorList>
    </citation>
    <scope>IDENTIFICATION</scope>
    <source>
        <strain evidence="1">PS312</strain>
    </source>
</reference>
<sequence>MEVINAVAATGIVSLILYEAYKLLAGAYRGLTEIKALRRSKKIRILIAGAIDGLRAGIAREFRDRAESLEASKRIPGGTLHKFKVDFDEFSLVELTGVPKECCDNNESFDVSNLKFK</sequence>
<keyword evidence="2" id="KW-1185">Reference proteome</keyword>
<accession>A0A8R1UBN1</accession>
<reference evidence="2" key="1">
    <citation type="journal article" date="2008" name="Nat. Genet.">
        <title>The Pristionchus pacificus genome provides a unique perspective on nematode lifestyle and parasitism.</title>
        <authorList>
            <person name="Dieterich C."/>
            <person name="Clifton S.W."/>
            <person name="Schuster L.N."/>
            <person name="Chinwalla A."/>
            <person name="Delehaunty K."/>
            <person name="Dinkelacker I."/>
            <person name="Fulton L."/>
            <person name="Fulton R."/>
            <person name="Godfrey J."/>
            <person name="Minx P."/>
            <person name="Mitreva M."/>
            <person name="Roeseler W."/>
            <person name="Tian H."/>
            <person name="Witte H."/>
            <person name="Yang S.P."/>
            <person name="Wilson R.K."/>
            <person name="Sommer R.J."/>
        </authorList>
    </citation>
    <scope>NUCLEOTIDE SEQUENCE [LARGE SCALE GENOMIC DNA]</scope>
    <source>
        <strain evidence="2">PS312</strain>
    </source>
</reference>
<organism evidence="1 2">
    <name type="scientific">Pristionchus pacificus</name>
    <name type="common">Parasitic nematode worm</name>
    <dbReference type="NCBI Taxonomy" id="54126"/>
    <lineage>
        <taxon>Eukaryota</taxon>
        <taxon>Metazoa</taxon>
        <taxon>Ecdysozoa</taxon>
        <taxon>Nematoda</taxon>
        <taxon>Chromadorea</taxon>
        <taxon>Rhabditida</taxon>
        <taxon>Rhabditina</taxon>
        <taxon>Diplogasteromorpha</taxon>
        <taxon>Diplogasteroidea</taxon>
        <taxon>Neodiplogasteridae</taxon>
        <taxon>Pristionchus</taxon>
    </lineage>
</organism>
<name>A0A2A6CIH4_PRIPA</name>
<evidence type="ECO:0000313" key="1">
    <source>
        <dbReference type="EnsemblMetazoa" id="PPA17360.1"/>
    </source>
</evidence>
<gene>
    <name evidence="1" type="primary">WBGene00106914</name>
</gene>
<dbReference type="AlphaFoldDB" id="A0A2A6CIH4"/>
<dbReference type="EnsemblMetazoa" id="PPA17360.1">
    <property type="protein sequence ID" value="PPA17360.1"/>
    <property type="gene ID" value="WBGene00106914"/>
</dbReference>
<protein>
    <submittedName>
        <fullName evidence="1">Uncharacterized protein</fullName>
    </submittedName>
</protein>
<proteinExistence type="predicted"/>
<evidence type="ECO:0000313" key="2">
    <source>
        <dbReference type="Proteomes" id="UP000005239"/>
    </source>
</evidence>
<accession>A0A2A6CIH4</accession>